<evidence type="ECO:0000256" key="3">
    <source>
        <dbReference type="ARBA" id="ARBA00022737"/>
    </source>
</evidence>
<proteinExistence type="predicted"/>
<dbReference type="EMBL" id="JAPXFL010000010">
    <property type="protein sequence ID" value="KAK9500325.1"/>
    <property type="molecule type" value="Genomic_DNA"/>
</dbReference>
<dbReference type="Proteomes" id="UP001461498">
    <property type="component" value="Unassembled WGS sequence"/>
</dbReference>
<dbReference type="SUPFAM" id="SSF52058">
    <property type="entry name" value="L domain-like"/>
    <property type="match status" value="1"/>
</dbReference>
<dbReference type="InterPro" id="IPR050328">
    <property type="entry name" value="Dev_Immune_Receptor"/>
</dbReference>
<dbReference type="PANTHER" id="PTHR24373:SF275">
    <property type="entry name" value="TIR DOMAIN-CONTAINING PROTEIN"/>
    <property type="match status" value="1"/>
</dbReference>
<reference evidence="5 6" key="1">
    <citation type="submission" date="2022-12" db="EMBL/GenBank/DDBJ databases">
        <title>Chromosome-level genome assembly of true bugs.</title>
        <authorList>
            <person name="Ma L."/>
            <person name="Li H."/>
        </authorList>
    </citation>
    <scope>NUCLEOTIDE SEQUENCE [LARGE SCALE GENOMIC DNA]</scope>
    <source>
        <strain evidence="5">Lab_2022b</strain>
    </source>
</reference>
<name>A0AAW1CVN7_9HEMI</name>
<keyword evidence="6" id="KW-1185">Reference proteome</keyword>
<dbReference type="InterPro" id="IPR032675">
    <property type="entry name" value="LRR_dom_sf"/>
</dbReference>
<dbReference type="InterPro" id="IPR001611">
    <property type="entry name" value="Leu-rich_rpt"/>
</dbReference>
<keyword evidence="2 4" id="KW-0732">Signal</keyword>
<dbReference type="PANTHER" id="PTHR24373">
    <property type="entry name" value="SLIT RELATED LEUCINE-RICH REPEAT NEURONAL PROTEIN"/>
    <property type="match status" value="1"/>
</dbReference>
<evidence type="ECO:0000256" key="4">
    <source>
        <dbReference type="SAM" id="SignalP"/>
    </source>
</evidence>
<keyword evidence="3" id="KW-0677">Repeat</keyword>
<dbReference type="InterPro" id="IPR003591">
    <property type="entry name" value="Leu-rich_rpt_typical-subtyp"/>
</dbReference>
<sequence length="575" mass="64720">MGSVYIILNILVLFSLVDLSIEQISLSLSVHCAQRREISPCTCQYQQLTNRSTKHISVSCERMISFQQVITALQNKFDNNVDISLKISHSILDDLPQLSFQQLGLNIQQLKLHHDNLSALPESVFSGLNRAELLGLSDNVITAVPQQVLNLMPNIKILDLSRGNIANVTTADFNGLHSMHTLLLGENKVTLLEMDCLPPTLAKLHIGFNQIKSLNGTLRGLSYLQWLWLKGNCLATLDGELPQINPNTKMLLLDAGNNLLTKLPSELKHYRSLEILLMDCNQITSFDGILSRMKQLKTMNFTHNKISTLYENDFTELEYLEDFHLGYNEITSLNHSLLPLISLRILNLTCNQIQEFSMQELRGLTKLDRVDLSHNKINQLSGRMENMVELETRINELWLQFNQIQTLNGALMGISGLHTLNLSYNAIETIAPDDLIGLDDLQILDISHNQIVTLAETSKAILPSLGELKASHNLFSHLEKDFHGFPTLCWADLSFNHIESINIGLVNYTQCTVHGVNRTLRIYLQGNMEVCKLSETIVKIESKNNTVLYPPSNEECTSYIAKQSQLLKLPSATIA</sequence>
<protein>
    <submittedName>
        <fullName evidence="5">Uncharacterized protein</fullName>
    </submittedName>
</protein>
<evidence type="ECO:0000313" key="6">
    <source>
        <dbReference type="Proteomes" id="UP001461498"/>
    </source>
</evidence>
<dbReference type="Pfam" id="PF13855">
    <property type="entry name" value="LRR_8"/>
    <property type="match status" value="2"/>
</dbReference>
<organism evidence="5 6">
    <name type="scientific">Rhynocoris fuscipes</name>
    <dbReference type="NCBI Taxonomy" id="488301"/>
    <lineage>
        <taxon>Eukaryota</taxon>
        <taxon>Metazoa</taxon>
        <taxon>Ecdysozoa</taxon>
        <taxon>Arthropoda</taxon>
        <taxon>Hexapoda</taxon>
        <taxon>Insecta</taxon>
        <taxon>Pterygota</taxon>
        <taxon>Neoptera</taxon>
        <taxon>Paraneoptera</taxon>
        <taxon>Hemiptera</taxon>
        <taxon>Heteroptera</taxon>
        <taxon>Panheteroptera</taxon>
        <taxon>Cimicomorpha</taxon>
        <taxon>Reduviidae</taxon>
        <taxon>Harpactorinae</taxon>
        <taxon>Harpactorini</taxon>
        <taxon>Rhynocoris</taxon>
    </lineage>
</organism>
<dbReference type="SMART" id="SM00369">
    <property type="entry name" value="LRR_TYP"/>
    <property type="match status" value="10"/>
</dbReference>
<evidence type="ECO:0000256" key="2">
    <source>
        <dbReference type="ARBA" id="ARBA00022729"/>
    </source>
</evidence>
<keyword evidence="1" id="KW-0433">Leucine-rich repeat</keyword>
<dbReference type="SUPFAM" id="SSF52075">
    <property type="entry name" value="Outer arm dynein light chain 1"/>
    <property type="match status" value="1"/>
</dbReference>
<evidence type="ECO:0000256" key="1">
    <source>
        <dbReference type="ARBA" id="ARBA00022614"/>
    </source>
</evidence>
<accession>A0AAW1CVN7</accession>
<feature type="chain" id="PRO_5043810848" evidence="4">
    <location>
        <begin position="23"/>
        <end position="575"/>
    </location>
</feature>
<dbReference type="PROSITE" id="PS51450">
    <property type="entry name" value="LRR"/>
    <property type="match status" value="1"/>
</dbReference>
<feature type="signal peptide" evidence="4">
    <location>
        <begin position="1"/>
        <end position="22"/>
    </location>
</feature>
<dbReference type="AlphaFoldDB" id="A0AAW1CVN7"/>
<gene>
    <name evidence="5" type="ORF">O3M35_001608</name>
</gene>
<dbReference type="Gene3D" id="3.80.10.10">
    <property type="entry name" value="Ribonuclease Inhibitor"/>
    <property type="match status" value="4"/>
</dbReference>
<comment type="caution">
    <text evidence="5">The sequence shown here is derived from an EMBL/GenBank/DDBJ whole genome shotgun (WGS) entry which is preliminary data.</text>
</comment>
<evidence type="ECO:0000313" key="5">
    <source>
        <dbReference type="EMBL" id="KAK9500325.1"/>
    </source>
</evidence>